<reference evidence="2 3" key="1">
    <citation type="submission" date="2017-05" db="EMBL/GenBank/DDBJ databases">
        <title>Biotechnological potential of actinobacteria isolated from South African environments.</title>
        <authorList>
            <person name="Le Roes-Hill M."/>
            <person name="Prins A."/>
            <person name="Durrell K.A."/>
        </authorList>
    </citation>
    <scope>NUCLEOTIDE SEQUENCE [LARGE SCALE GENOMIC DNA]</scope>
    <source>
        <strain evidence="2">BS2</strain>
    </source>
</reference>
<dbReference type="InterPro" id="IPR013974">
    <property type="entry name" value="SAF"/>
</dbReference>
<evidence type="ECO:0000313" key="2">
    <source>
        <dbReference type="EMBL" id="OUC79076.1"/>
    </source>
</evidence>
<accession>A0A243QE16</accession>
<keyword evidence="2" id="KW-0969">Cilium</keyword>
<dbReference type="Proteomes" id="UP000194632">
    <property type="component" value="Unassembled WGS sequence"/>
</dbReference>
<dbReference type="Pfam" id="PF08666">
    <property type="entry name" value="SAF"/>
    <property type="match status" value="1"/>
</dbReference>
<dbReference type="EMBL" id="NGFO01000009">
    <property type="protein sequence ID" value="OUC79076.1"/>
    <property type="molecule type" value="Genomic_DNA"/>
</dbReference>
<protein>
    <submittedName>
        <fullName evidence="2">Flagellar biosynthesis protein FlgA</fullName>
    </submittedName>
</protein>
<evidence type="ECO:0000259" key="1">
    <source>
        <dbReference type="SMART" id="SM00858"/>
    </source>
</evidence>
<dbReference type="SMART" id="SM00858">
    <property type="entry name" value="SAF"/>
    <property type="match status" value="1"/>
</dbReference>
<sequence>MPAASKHPSSASLGPRLRDRLGSALRPGWTRNLLVRRLSAAALMVAAVVFGVAGTRADGDVEVLVAAHDLRPGQVVESGDLQPRRVANRTVPDGFLTDVTPAVGRTVTGRVRAGEILTDARLLSSHLPADLTGIDDARLVPIQLSDDAVTSLLRPGDVVDVLTEEAEVLARRAVVALHAVEPQSGGLAPSRTAAAPVLLAMDAAAAHRVAAAGLDTSLAVVLH</sequence>
<gene>
    <name evidence="2" type="ORF">CA982_10180</name>
</gene>
<dbReference type="CDD" id="cd11614">
    <property type="entry name" value="SAF_CpaB_FlgA_like"/>
    <property type="match status" value="1"/>
</dbReference>
<dbReference type="AlphaFoldDB" id="A0A243QE16"/>
<name>A0A243QE16_9ACTN</name>
<keyword evidence="3" id="KW-1185">Reference proteome</keyword>
<evidence type="ECO:0000313" key="3">
    <source>
        <dbReference type="Proteomes" id="UP000194632"/>
    </source>
</evidence>
<keyword evidence="2" id="KW-0966">Cell projection</keyword>
<dbReference type="STRING" id="417102.CA982_10180"/>
<keyword evidence="2" id="KW-0282">Flagellum</keyword>
<comment type="caution">
    <text evidence="2">The sequence shown here is derived from an EMBL/GenBank/DDBJ whole genome shotgun (WGS) entry which is preliminary data.</text>
</comment>
<feature type="domain" description="SAF" evidence="1">
    <location>
        <begin position="61"/>
        <end position="123"/>
    </location>
</feature>
<organism evidence="2 3">
    <name type="scientific">Gordonia lacunae</name>
    <dbReference type="NCBI Taxonomy" id="417102"/>
    <lineage>
        <taxon>Bacteria</taxon>
        <taxon>Bacillati</taxon>
        <taxon>Actinomycetota</taxon>
        <taxon>Actinomycetes</taxon>
        <taxon>Mycobacteriales</taxon>
        <taxon>Gordoniaceae</taxon>
        <taxon>Gordonia</taxon>
    </lineage>
</organism>
<dbReference type="OrthoDB" id="4808509at2"/>
<dbReference type="Gene3D" id="3.90.1210.10">
    <property type="entry name" value="Antifreeze-like/N-acetylneuraminic acid synthase C-terminal domain"/>
    <property type="match status" value="1"/>
</dbReference>
<proteinExistence type="predicted"/>
<dbReference type="RefSeq" id="WP_086535210.1">
    <property type="nucleotide sequence ID" value="NZ_NGFO01000009.1"/>
</dbReference>